<evidence type="ECO:0000259" key="2">
    <source>
        <dbReference type="PROSITE" id="PS50800"/>
    </source>
</evidence>
<gene>
    <name evidence="3" type="ORF">CNBG_0791</name>
</gene>
<dbReference type="Gene3D" id="1.10.720.30">
    <property type="entry name" value="SAP domain"/>
    <property type="match status" value="1"/>
</dbReference>
<dbReference type="SMART" id="SM00513">
    <property type="entry name" value="SAP"/>
    <property type="match status" value="1"/>
</dbReference>
<dbReference type="InterPro" id="IPR003034">
    <property type="entry name" value="SAP_dom"/>
</dbReference>
<reference evidence="3 4" key="2">
    <citation type="journal article" date="2018" name="Proc. Natl. Acad. Sci.">
        <title>RNAi is a critical determinant of centromere evolution in closely related fungi.</title>
        <authorList>
            <person name="Yadav V."/>
            <person name="Sun S."/>
            <person name="Billmyre R.B."/>
            <person name="Thimmappa B.C."/>
            <person name="Shea T."/>
            <person name="Lintner R."/>
            <person name="Bakkeren G."/>
            <person name="Cuomo C.A."/>
            <person name="Heitman J."/>
            <person name="Sanyal K."/>
        </authorList>
    </citation>
    <scope>NUCLEOTIDE SEQUENCE [LARGE SCALE GENOMIC DNA]</scope>
    <source>
        <strain evidence="3 4">R265</strain>
    </source>
</reference>
<protein>
    <recommendedName>
        <fullName evidence="2">SAP domain-containing protein</fullName>
    </recommendedName>
</protein>
<evidence type="ECO:0000256" key="1">
    <source>
        <dbReference type="SAM" id="MobiDB-lite"/>
    </source>
</evidence>
<dbReference type="Proteomes" id="UP000029445">
    <property type="component" value="Chromosome 2"/>
</dbReference>
<dbReference type="OMA" id="AWENETV"/>
<sequence>MIRRRLSSGLLRAVSSSFPSPAAPPARTLASAVLLTSQTNWKMETVVTLKAELKKRGLSQQGNKATLVSRLESAETSSLLPPVPPIPSSARSISSTASLSRSGKLSDAPETVTPSGKAEVNSDVAPGVSVTGPGPQVISQRTSAANPDQVTPEQVTVAPGLPESKVGSESAGETLDVRMPGPRAEEDIDQVIPLIPDNFSAQSYPSSASTDPKVLTVASASTHPAGGPVHASHDHSDAHSLELATEAASSSLPSLESIATSMFSAPAAAWTALGLQIPKVGLPQGGSDEYKYNSRELNHDERTGVWILAGLIGAGLFLGGPKKDKASAAAAHEESHAETQGKRVVGDAKWAQASGAGVVGHGARKD</sequence>
<evidence type="ECO:0000313" key="3">
    <source>
        <dbReference type="EMBL" id="KGB74953.1"/>
    </source>
</evidence>
<dbReference type="STRING" id="294750.A0A095EBR2"/>
<name>A0A095EBR2_CRYD2</name>
<dbReference type="RefSeq" id="XP_062880926.1">
    <property type="nucleotide sequence ID" value="XM_063024856.1"/>
</dbReference>
<dbReference type="HOGENOM" id="CLU_826882_0_0_1"/>
<feature type="region of interest" description="Disordered" evidence="1">
    <location>
        <begin position="71"/>
        <end position="182"/>
    </location>
</feature>
<dbReference type="VEuPathDB" id="FungiDB:CNBG_0791"/>
<dbReference type="PROSITE" id="PS50800">
    <property type="entry name" value="SAP"/>
    <property type="match status" value="1"/>
</dbReference>
<dbReference type="KEGG" id="cdeu:CNBG_0791"/>
<dbReference type="InterPro" id="IPR036361">
    <property type="entry name" value="SAP_dom_sf"/>
</dbReference>
<feature type="domain" description="SAP" evidence="2">
    <location>
        <begin position="41"/>
        <end position="75"/>
    </location>
</feature>
<dbReference type="AlphaFoldDB" id="A0A095EBR2"/>
<dbReference type="SUPFAM" id="SSF68906">
    <property type="entry name" value="SAP domain"/>
    <property type="match status" value="1"/>
</dbReference>
<evidence type="ECO:0000313" key="4">
    <source>
        <dbReference type="Proteomes" id="UP000029445"/>
    </source>
</evidence>
<dbReference type="EMBL" id="CP025760">
    <property type="protein sequence ID" value="KGB74953.1"/>
    <property type="molecule type" value="Genomic_DNA"/>
</dbReference>
<accession>A0A095EBR2</accession>
<dbReference type="OrthoDB" id="445357at2759"/>
<feature type="compositionally biased region" description="Polar residues" evidence="1">
    <location>
        <begin position="137"/>
        <end position="154"/>
    </location>
</feature>
<reference evidence="3 4" key="1">
    <citation type="journal article" date="2011" name="MBio">
        <title>Genome variation in Cryptococcus gattii, an emerging pathogen of immunocompetent hosts.</title>
        <authorList>
            <person name="D'Souza C.A."/>
            <person name="Kronstad J.W."/>
            <person name="Taylor G."/>
            <person name="Warren R."/>
            <person name="Yuen M."/>
            <person name="Hu G."/>
            <person name="Jung W.H."/>
            <person name="Sham A."/>
            <person name="Kidd S.E."/>
            <person name="Tangen K."/>
            <person name="Lee N."/>
            <person name="Zeilmaker T."/>
            <person name="Sawkins J."/>
            <person name="McVicker G."/>
            <person name="Shah S."/>
            <person name="Gnerre S."/>
            <person name="Griggs A."/>
            <person name="Zeng Q."/>
            <person name="Bartlett K."/>
            <person name="Li W."/>
            <person name="Wang X."/>
            <person name="Heitman J."/>
            <person name="Stajich J.E."/>
            <person name="Fraser J.A."/>
            <person name="Meyer W."/>
            <person name="Carter D."/>
            <person name="Schein J."/>
            <person name="Krzywinski M."/>
            <person name="Kwon-Chung K.J."/>
            <person name="Varma A."/>
            <person name="Wang J."/>
            <person name="Brunham R."/>
            <person name="Fyfe M."/>
            <person name="Ouellette B.F."/>
            <person name="Siddiqui A."/>
            <person name="Marra M."/>
            <person name="Jones S."/>
            <person name="Holt R."/>
            <person name="Birren B.W."/>
            <person name="Galagan J.E."/>
            <person name="Cuomo C.A."/>
        </authorList>
    </citation>
    <scope>NUCLEOTIDE SEQUENCE [LARGE SCALE GENOMIC DNA]</scope>
    <source>
        <strain evidence="3 4">R265</strain>
    </source>
</reference>
<feature type="region of interest" description="Disordered" evidence="1">
    <location>
        <begin position="325"/>
        <end position="346"/>
    </location>
</feature>
<keyword evidence="4" id="KW-1185">Reference proteome</keyword>
<dbReference type="Pfam" id="PF02037">
    <property type="entry name" value="SAP"/>
    <property type="match status" value="1"/>
</dbReference>
<dbReference type="GeneID" id="88177010"/>
<feature type="compositionally biased region" description="Low complexity" evidence="1">
    <location>
        <begin position="88"/>
        <end position="102"/>
    </location>
</feature>
<proteinExistence type="predicted"/>
<organism evidence="3 4">
    <name type="scientific">Cryptococcus deuterogattii (strain R265)</name>
    <name type="common">Cryptococcus gattii VGII (strain R265)</name>
    <dbReference type="NCBI Taxonomy" id="294750"/>
    <lineage>
        <taxon>Eukaryota</taxon>
        <taxon>Fungi</taxon>
        <taxon>Dikarya</taxon>
        <taxon>Basidiomycota</taxon>
        <taxon>Agaricomycotina</taxon>
        <taxon>Tremellomycetes</taxon>
        <taxon>Tremellales</taxon>
        <taxon>Cryptococcaceae</taxon>
        <taxon>Cryptococcus</taxon>
        <taxon>Cryptococcus gattii species complex</taxon>
    </lineage>
</organism>